<proteinExistence type="predicted"/>
<protein>
    <submittedName>
        <fullName evidence="1">Pilus assembly protein</fullName>
    </submittedName>
</protein>
<evidence type="ECO:0000313" key="2">
    <source>
        <dbReference type="Proteomes" id="UP000236327"/>
    </source>
</evidence>
<comment type="caution">
    <text evidence="1">The sequence shown here is derived from an EMBL/GenBank/DDBJ whole genome shotgun (WGS) entry which is preliminary data.</text>
</comment>
<dbReference type="Proteomes" id="UP000236327">
    <property type="component" value="Unassembled WGS sequence"/>
</dbReference>
<dbReference type="AlphaFoldDB" id="A0A2K2G6A4"/>
<evidence type="ECO:0000313" key="1">
    <source>
        <dbReference type="EMBL" id="PNU06564.1"/>
    </source>
</evidence>
<dbReference type="OrthoDB" id="7511014at2"/>
<gene>
    <name evidence="1" type="ORF">A8V01_03255</name>
</gene>
<organism evidence="1 2">
    <name type="scientific">Novosphingobium guangzhouense</name>
    <dbReference type="NCBI Taxonomy" id="1850347"/>
    <lineage>
        <taxon>Bacteria</taxon>
        <taxon>Pseudomonadati</taxon>
        <taxon>Pseudomonadota</taxon>
        <taxon>Alphaproteobacteria</taxon>
        <taxon>Sphingomonadales</taxon>
        <taxon>Sphingomonadaceae</taxon>
        <taxon>Novosphingobium</taxon>
    </lineage>
</organism>
<keyword evidence="2" id="KW-1185">Reference proteome</keyword>
<sequence length="116" mass="12841">MFIHRQRMETRTMMAVAAVMRFGNRVADVTLANASSRGVLAMVDAPPARGVAVELTVGDRVLKGQVRWRAHDRCGIALKEPIDVAELIEGKAIPVVYVPEKLARRSAMELLRSFLN</sequence>
<reference evidence="1 2" key="1">
    <citation type="submission" date="2016-05" db="EMBL/GenBank/DDBJ databases">
        <title>Complete genome sequence of Novosphingobium guangzhouense SA925(T).</title>
        <authorList>
            <person name="Sha S."/>
        </authorList>
    </citation>
    <scope>NUCLEOTIDE SEQUENCE [LARGE SCALE GENOMIC DNA]</scope>
    <source>
        <strain evidence="1 2">SA925</strain>
    </source>
</reference>
<name>A0A2K2G6A4_9SPHN</name>
<dbReference type="SUPFAM" id="SSF141371">
    <property type="entry name" value="PilZ domain-like"/>
    <property type="match status" value="1"/>
</dbReference>
<dbReference type="RefSeq" id="WP_103094512.1">
    <property type="nucleotide sequence ID" value="NZ_LYMM01000002.1"/>
</dbReference>
<dbReference type="EMBL" id="LYMM01000002">
    <property type="protein sequence ID" value="PNU06564.1"/>
    <property type="molecule type" value="Genomic_DNA"/>
</dbReference>
<accession>A0A2K2G6A4</accession>